<dbReference type="InterPro" id="IPR043588">
    <property type="entry name" value="SSH-N"/>
</dbReference>
<keyword evidence="4" id="KW-0963">Cytoplasm</keyword>
<feature type="compositionally biased region" description="Acidic residues" evidence="9">
    <location>
        <begin position="539"/>
        <end position="549"/>
    </location>
</feature>
<dbReference type="Pfam" id="PF08766">
    <property type="entry name" value="DEK_C"/>
    <property type="match status" value="1"/>
</dbReference>
<feature type="domain" description="DEK-C" evidence="12">
    <location>
        <begin position="241"/>
        <end position="296"/>
    </location>
</feature>
<feature type="compositionally biased region" description="Acidic residues" evidence="9">
    <location>
        <begin position="725"/>
        <end position="735"/>
    </location>
</feature>
<evidence type="ECO:0000256" key="2">
    <source>
        <dbReference type="ARBA" id="ARBA00009580"/>
    </source>
</evidence>
<sequence length="1343" mass="148529">MALLTLHRIPSISTSPDETFQRRGRLQKRESFALVKGAVLLLEDGKTGGDQEETSSTLTSPGKKDIGASGTRHRHLHAMFEQLRPEDSIKLAVQLESASLVRVRYLIVVSTASSKGESILLGMDFPHSDSSQCTIGLVLPIWSDTQVYLDGDGGFSVTSAEETRIFKPVSMQTMWSVLQVLHGSCERAVKAAVIPGNGLEWAQYYLRHIESDRFCLNEWEAMNDLESVRRDSNGQNSADRMSDERLIKEHLRDIMRTEDLDNLTSKMVHSALQTRIGFDMRPYKEYIDNEILVTMAQMDKPSKIFDYLYLGSEWNAANFEELQKNNVGYILNVTREIDNFFPESFTYMNIRVYDVESTDLLSHWPNTYNFINTARKSGQAVLVHCKMGVSRSASTVIAYAMKQQHWPLDVVLAYVRDRRSIVKPNEGFMKQLQTYSGILNASQQRHSALWRRKSRDQRQKSVTNNEEDKPNKEEEEEEEAAQEASHALDTSCVLEPRVSEDEVSDDQPLISSADSSRVLPEPPAGLRESSPAGVSCGAEDSDSVSEGEDVVQRSDEVASSFLEEVLSSLKTPLSSHVADEETEGVVMEMKEETKEEQNKEVEKDQSVEMMEEEEEVEEPVGCQDASFSSVLSDQTHEEEEELPNTYSLEEEDVEMGEKAESREEDEAVEQLTKHDGEEDESEEENHALQNHSEAQSEEEEGGAAEVMEEKRELEEEMLEVNQAEYNDEEEVEVEENEGRDVEENEEEERGVVEEMGEMISDSQDEEDPHISSVQEAEGDEGGDDSASTNGEIVPEMSDQGVGREGQKDLNQNSEDEREDEEEEAELTEPKSEEEEVAQPDEDREELEQEHEEIISSFTLKPVQDPEEAAEQTMVSSRPPSLSSLSPPESHPDSPSEKGPVSPSSKTTTVHINLASPSSEKSTYPFHLSPVAADPSERVCESPRPPPDGESTRSSPPEEDQGRSVWGGDDLCPASVQEVVPQPADQSTVRFTIAPAWQRSQSLTSSSTGHVSPPPPVPEPKGDDEDSTAETPSAGSPQTTAAVTTPESSVVVEGNPENPFGVRLRKTSALRRFSSEEETLEAPGEAQVQPVGVKVDSAQTPLCPPPNNKPAVPKKPEVHGDAGGKLRRISEPAAGRGGPGGSDPPSWISMAKQKQKVYKENSLDEITVKKEEPERKSSLPVSVSREHSNKAKGGTPSALVEKETRKVFSPPTPVPPQPLKSQLLLVTPKPQAPPPTSKPPPQTNSPQMPPATPLHISLKSPPCTTPSQISKTATTTDTPVVTSPPFSSRTFPERPVLRAPELPLQAAFPQRRPPSPALPHDEPPWMALAKKKAKAWSEMPQIVQ</sequence>
<feature type="compositionally biased region" description="Low complexity" evidence="9">
    <location>
        <begin position="1271"/>
        <end position="1289"/>
    </location>
</feature>
<dbReference type="InterPro" id="IPR043587">
    <property type="entry name" value="Phosphatase_SSH-like"/>
</dbReference>
<dbReference type="PANTHER" id="PTHR45864">
    <property type="entry name" value="SLINGSHOT PROTEIN PHOSPHATASE HOMOLOG"/>
    <property type="match status" value="1"/>
</dbReference>
<evidence type="ECO:0000256" key="3">
    <source>
        <dbReference type="ARBA" id="ARBA00013081"/>
    </source>
</evidence>
<protein>
    <recommendedName>
        <fullName evidence="3">protein-serine/threonine phosphatase</fullName>
        <ecNumber evidence="3">3.1.3.16</ecNumber>
    </recommendedName>
</protein>
<feature type="domain" description="Tyrosine-protein phosphatase" evidence="10">
    <location>
        <begin position="300"/>
        <end position="441"/>
    </location>
</feature>
<feature type="region of interest" description="Disordered" evidence="9">
    <location>
        <begin position="446"/>
        <end position="554"/>
    </location>
</feature>
<evidence type="ECO:0000256" key="7">
    <source>
        <dbReference type="ARBA" id="ARBA00023212"/>
    </source>
</evidence>
<reference evidence="13" key="2">
    <citation type="submission" date="2016-06" db="EMBL/GenBank/DDBJ databases">
        <title>The genome of a short-lived fish provides insights into sex chromosome evolution and the genetic control of aging.</title>
        <authorList>
            <person name="Reichwald K."/>
            <person name="Felder M."/>
            <person name="Petzold A."/>
            <person name="Koch P."/>
            <person name="Groth M."/>
            <person name="Platzer M."/>
        </authorList>
    </citation>
    <scope>NUCLEOTIDE SEQUENCE</scope>
    <source>
        <tissue evidence="13">Brain</tissue>
    </source>
</reference>
<feature type="compositionally biased region" description="Pro residues" evidence="9">
    <location>
        <begin position="1229"/>
        <end position="1251"/>
    </location>
</feature>
<dbReference type="Pfam" id="PF00782">
    <property type="entry name" value="DSPc"/>
    <property type="match status" value="1"/>
</dbReference>
<dbReference type="PROSITE" id="PS00383">
    <property type="entry name" value="TYR_PHOSPHATASE_1"/>
    <property type="match status" value="1"/>
</dbReference>
<dbReference type="GO" id="GO:0004722">
    <property type="term" value="F:protein serine/threonine phosphatase activity"/>
    <property type="evidence" value="ECO:0007669"/>
    <property type="project" value="UniProtKB-EC"/>
</dbReference>
<evidence type="ECO:0000256" key="1">
    <source>
        <dbReference type="ARBA" id="ARBA00004245"/>
    </source>
</evidence>
<dbReference type="GO" id="GO:0005856">
    <property type="term" value="C:cytoskeleton"/>
    <property type="evidence" value="ECO:0007669"/>
    <property type="project" value="UniProtKB-SubCell"/>
</dbReference>
<evidence type="ECO:0000313" key="13">
    <source>
        <dbReference type="EMBL" id="SBR48916.1"/>
    </source>
</evidence>
<feature type="compositionally biased region" description="Polar residues" evidence="9">
    <location>
        <begin position="1028"/>
        <end position="1047"/>
    </location>
</feature>
<dbReference type="PANTHER" id="PTHR45864:SF4">
    <property type="entry name" value="PROTEIN PHOSPHATASE SLINGSHOT HOMOLOG 3"/>
    <property type="match status" value="1"/>
</dbReference>
<evidence type="ECO:0000256" key="4">
    <source>
        <dbReference type="ARBA" id="ARBA00022490"/>
    </source>
</evidence>
<evidence type="ECO:0000256" key="5">
    <source>
        <dbReference type="ARBA" id="ARBA00022801"/>
    </source>
</evidence>
<dbReference type="PROSITE" id="PS50056">
    <property type="entry name" value="TYR_PHOSPHATASE_2"/>
    <property type="match status" value="1"/>
</dbReference>
<feature type="compositionally biased region" description="Basic and acidic residues" evidence="9">
    <location>
        <begin position="588"/>
        <end position="606"/>
    </location>
</feature>
<dbReference type="Gene3D" id="3.90.190.10">
    <property type="entry name" value="Protein tyrosine phosphatase superfamily"/>
    <property type="match status" value="1"/>
</dbReference>
<dbReference type="SUPFAM" id="SSF52799">
    <property type="entry name" value="(Phosphotyrosine protein) phosphatases II"/>
    <property type="match status" value="1"/>
</dbReference>
<keyword evidence="7" id="KW-0206">Cytoskeleton</keyword>
<feature type="region of interest" description="Disordered" evidence="9">
    <location>
        <begin position="587"/>
        <end position="1297"/>
    </location>
</feature>
<organism evidence="13">
    <name type="scientific">Nothobranchius pienaari</name>
    <dbReference type="NCBI Taxonomy" id="704102"/>
    <lineage>
        <taxon>Eukaryota</taxon>
        <taxon>Metazoa</taxon>
        <taxon>Chordata</taxon>
        <taxon>Craniata</taxon>
        <taxon>Vertebrata</taxon>
        <taxon>Euteleostomi</taxon>
        <taxon>Actinopterygii</taxon>
        <taxon>Neopterygii</taxon>
        <taxon>Teleostei</taxon>
        <taxon>Neoteleostei</taxon>
        <taxon>Acanthomorphata</taxon>
        <taxon>Ovalentaria</taxon>
        <taxon>Atherinomorphae</taxon>
        <taxon>Cyprinodontiformes</taxon>
        <taxon>Nothobranchiidae</taxon>
        <taxon>Nothobranchius</taxon>
    </lineage>
</organism>
<dbReference type="EMBL" id="HAEF01009654">
    <property type="protein sequence ID" value="SBR48916.1"/>
    <property type="molecule type" value="Transcribed_RNA"/>
</dbReference>
<dbReference type="EC" id="3.1.3.16" evidence="3"/>
<dbReference type="InterPro" id="IPR000387">
    <property type="entry name" value="Tyr_Pase_dom"/>
</dbReference>
<keyword evidence="6" id="KW-0904">Protein phosphatase</keyword>
<reference evidence="13" key="1">
    <citation type="submission" date="2016-05" db="EMBL/GenBank/DDBJ databases">
        <authorList>
            <person name="Lavstsen T."/>
            <person name="Jespersen J.S."/>
        </authorList>
    </citation>
    <scope>NUCLEOTIDE SEQUENCE</scope>
    <source>
        <tissue evidence="13">Brain</tissue>
    </source>
</reference>
<comment type="catalytic activity">
    <reaction evidence="8">
        <text>O-phospho-L-threonyl-[protein] + H2O = L-threonyl-[protein] + phosphate</text>
        <dbReference type="Rhea" id="RHEA:47004"/>
        <dbReference type="Rhea" id="RHEA-COMP:11060"/>
        <dbReference type="Rhea" id="RHEA-COMP:11605"/>
        <dbReference type="ChEBI" id="CHEBI:15377"/>
        <dbReference type="ChEBI" id="CHEBI:30013"/>
        <dbReference type="ChEBI" id="CHEBI:43474"/>
        <dbReference type="ChEBI" id="CHEBI:61977"/>
        <dbReference type="EC" id="3.1.3.16"/>
    </reaction>
</comment>
<proteinExistence type="inferred from homology"/>
<evidence type="ECO:0000259" key="12">
    <source>
        <dbReference type="PROSITE" id="PS51998"/>
    </source>
</evidence>
<comment type="subcellular location">
    <subcellularLocation>
        <location evidence="1">Cytoplasm</location>
        <location evidence="1">Cytoskeleton</location>
    </subcellularLocation>
</comment>
<dbReference type="PROSITE" id="PS50054">
    <property type="entry name" value="TYR_PHOSPHATASE_DUAL"/>
    <property type="match status" value="1"/>
</dbReference>
<dbReference type="InterPro" id="IPR020422">
    <property type="entry name" value="TYR_PHOSPHATASE_DUAL_dom"/>
</dbReference>
<dbReference type="FunFam" id="3.90.190.10:FF:000004">
    <property type="entry name" value="Protein phosphatase Slingshot homolog 2"/>
    <property type="match status" value="1"/>
</dbReference>
<feature type="compositionally biased region" description="Polar residues" evidence="9">
    <location>
        <begin position="997"/>
        <end position="1009"/>
    </location>
</feature>
<dbReference type="GO" id="GO:0003779">
    <property type="term" value="F:actin binding"/>
    <property type="evidence" value="ECO:0007669"/>
    <property type="project" value="InterPro"/>
</dbReference>
<feature type="compositionally biased region" description="Acidic residues" evidence="9">
    <location>
        <begin position="609"/>
        <end position="618"/>
    </location>
</feature>
<feature type="domain" description="Tyrosine specific protein phosphatases" evidence="11">
    <location>
        <begin position="365"/>
        <end position="419"/>
    </location>
</feature>
<evidence type="ECO:0000259" key="10">
    <source>
        <dbReference type="PROSITE" id="PS50054"/>
    </source>
</evidence>
<dbReference type="Pfam" id="PF23040">
    <property type="entry name" value="PH_SSH1-like_1st"/>
    <property type="match status" value="1"/>
</dbReference>
<feature type="compositionally biased region" description="Acidic residues" evidence="9">
    <location>
        <begin position="636"/>
        <end position="654"/>
    </location>
</feature>
<feature type="compositionally biased region" description="Polar residues" evidence="9">
    <location>
        <begin position="901"/>
        <end position="921"/>
    </location>
</feature>
<feature type="compositionally biased region" description="Acidic residues" evidence="9">
    <location>
        <begin position="813"/>
        <end position="850"/>
    </location>
</feature>
<dbReference type="InterPro" id="IPR014876">
    <property type="entry name" value="DEK_C"/>
</dbReference>
<accession>A0A1A8LX92</accession>
<dbReference type="InterPro" id="IPR016130">
    <property type="entry name" value="Tyr_Pase_AS"/>
</dbReference>
<keyword evidence="5" id="KW-0378">Hydrolase</keyword>
<name>A0A1A8LX92_9TELE</name>
<evidence type="ECO:0000259" key="11">
    <source>
        <dbReference type="PROSITE" id="PS50056"/>
    </source>
</evidence>
<comment type="similarity">
    <text evidence="2">Belongs to the protein-tyrosine phosphatase family.</text>
</comment>
<dbReference type="SMART" id="SM00195">
    <property type="entry name" value="DSPc"/>
    <property type="match status" value="1"/>
</dbReference>
<dbReference type="InterPro" id="IPR000340">
    <property type="entry name" value="Dual-sp_phosphatase_cat-dom"/>
</dbReference>
<feature type="region of interest" description="Disordered" evidence="9">
    <location>
        <begin position="45"/>
        <end position="71"/>
    </location>
</feature>
<dbReference type="GO" id="GO:0030837">
    <property type="term" value="P:negative regulation of actin filament polymerization"/>
    <property type="evidence" value="ECO:0007669"/>
    <property type="project" value="InterPro"/>
</dbReference>
<gene>
    <name evidence="13" type="primary">Nfu_g_1_014908</name>
</gene>
<dbReference type="PROSITE" id="PS51998">
    <property type="entry name" value="DEK_C"/>
    <property type="match status" value="1"/>
</dbReference>
<evidence type="ECO:0000256" key="8">
    <source>
        <dbReference type="ARBA" id="ARBA00048336"/>
    </source>
</evidence>
<feature type="compositionally biased region" description="Low complexity" evidence="9">
    <location>
        <begin position="875"/>
        <end position="887"/>
    </location>
</feature>
<feature type="compositionally biased region" description="Basic and acidic residues" evidence="9">
    <location>
        <begin position="1113"/>
        <end position="1129"/>
    </location>
</feature>
<evidence type="ECO:0000256" key="6">
    <source>
        <dbReference type="ARBA" id="ARBA00022912"/>
    </source>
</evidence>
<evidence type="ECO:0000256" key="9">
    <source>
        <dbReference type="SAM" id="MobiDB-lite"/>
    </source>
</evidence>
<dbReference type="InterPro" id="IPR029021">
    <property type="entry name" value="Prot-tyrosine_phosphatase-like"/>
</dbReference>
<feature type="compositionally biased region" description="Basic and acidic residues" evidence="9">
    <location>
        <begin position="1156"/>
        <end position="1176"/>
    </location>
</feature>